<dbReference type="InterPro" id="IPR000700">
    <property type="entry name" value="PAS-assoc_C"/>
</dbReference>
<accession>A0A197JMX7</accession>
<reference evidence="10 11" key="1">
    <citation type="submission" date="2016-05" db="EMBL/GenBank/DDBJ databases">
        <title>Genome sequencing reveals origins of a unique bacterial endosymbiosis in the earliest lineages of terrestrial Fungi.</title>
        <authorList>
            <consortium name="DOE Joint Genome Institute"/>
            <person name="Uehling J."/>
            <person name="Gryganskyi A."/>
            <person name="Hameed K."/>
            <person name="Tschaplinski T."/>
            <person name="Misztal P."/>
            <person name="Wu S."/>
            <person name="Desiro A."/>
            <person name="Vande Pol N."/>
            <person name="Du Z.-Y."/>
            <person name="Zienkiewicz A."/>
            <person name="Zienkiewicz K."/>
            <person name="Morin E."/>
            <person name="Tisserant E."/>
            <person name="Splivallo R."/>
            <person name="Hainaut M."/>
            <person name="Henrissat B."/>
            <person name="Ohm R."/>
            <person name="Kuo A."/>
            <person name="Yan J."/>
            <person name="Lipzen A."/>
            <person name="Nolan M."/>
            <person name="Labutti K."/>
            <person name="Barry K."/>
            <person name="Goldstein A."/>
            <person name="Labbe J."/>
            <person name="Schadt C."/>
            <person name="Tuskan G."/>
            <person name="Grigoriev I."/>
            <person name="Martin F."/>
            <person name="Vilgalys R."/>
            <person name="Bonito G."/>
        </authorList>
    </citation>
    <scope>NUCLEOTIDE SEQUENCE [LARGE SCALE GENOMIC DNA]</scope>
    <source>
        <strain evidence="10 11">AG-77</strain>
    </source>
</reference>
<dbReference type="InterPro" id="IPR036097">
    <property type="entry name" value="HisK_dim/P_sf"/>
</dbReference>
<dbReference type="Gene3D" id="1.10.287.130">
    <property type="match status" value="1"/>
</dbReference>
<dbReference type="OrthoDB" id="60033at2759"/>
<dbReference type="SMART" id="SM00448">
    <property type="entry name" value="REC"/>
    <property type="match status" value="1"/>
</dbReference>
<evidence type="ECO:0000313" key="10">
    <source>
        <dbReference type="EMBL" id="OAQ26597.1"/>
    </source>
</evidence>
<evidence type="ECO:0000259" key="8">
    <source>
        <dbReference type="PROSITE" id="PS50112"/>
    </source>
</evidence>
<name>A0A197JMX7_9FUNG</name>
<dbReference type="InterPro" id="IPR011009">
    <property type="entry name" value="Kinase-like_dom_sf"/>
</dbReference>
<dbReference type="Gene3D" id="3.30.450.40">
    <property type="match status" value="1"/>
</dbReference>
<feature type="region of interest" description="Disordered" evidence="5">
    <location>
        <begin position="469"/>
        <end position="490"/>
    </location>
</feature>
<feature type="region of interest" description="Disordered" evidence="5">
    <location>
        <begin position="1924"/>
        <end position="1946"/>
    </location>
</feature>
<feature type="region of interest" description="Disordered" evidence="5">
    <location>
        <begin position="723"/>
        <end position="743"/>
    </location>
</feature>
<dbReference type="InterPro" id="IPR003594">
    <property type="entry name" value="HATPase_dom"/>
</dbReference>
<dbReference type="NCBIfam" id="TIGR00229">
    <property type="entry name" value="sensory_box"/>
    <property type="match status" value="1"/>
</dbReference>
<dbReference type="InterPro" id="IPR005467">
    <property type="entry name" value="His_kinase_dom"/>
</dbReference>
<evidence type="ECO:0000259" key="6">
    <source>
        <dbReference type="PROSITE" id="PS50109"/>
    </source>
</evidence>
<feature type="region of interest" description="Disordered" evidence="5">
    <location>
        <begin position="36"/>
        <end position="55"/>
    </location>
</feature>
<dbReference type="InterPro" id="IPR027417">
    <property type="entry name" value="P-loop_NTPase"/>
</dbReference>
<feature type="compositionally biased region" description="Low complexity" evidence="5">
    <location>
        <begin position="2958"/>
        <end position="2992"/>
    </location>
</feature>
<dbReference type="Pfam" id="PF08447">
    <property type="entry name" value="PAS_3"/>
    <property type="match status" value="1"/>
</dbReference>
<dbReference type="InterPro" id="IPR001610">
    <property type="entry name" value="PAC"/>
</dbReference>
<dbReference type="InterPro" id="IPR000014">
    <property type="entry name" value="PAS"/>
</dbReference>
<dbReference type="PROSITE" id="PS50113">
    <property type="entry name" value="PAC"/>
    <property type="match status" value="1"/>
</dbReference>
<dbReference type="Gene3D" id="1.10.510.10">
    <property type="entry name" value="Transferase(Phosphotransferase) domain 1"/>
    <property type="match status" value="1"/>
</dbReference>
<dbReference type="Pfam" id="PF01590">
    <property type="entry name" value="GAF"/>
    <property type="match status" value="1"/>
</dbReference>
<dbReference type="SMART" id="SM00387">
    <property type="entry name" value="HATPase_c"/>
    <property type="match status" value="1"/>
</dbReference>
<dbReference type="SMART" id="SM00065">
    <property type="entry name" value="GAF"/>
    <property type="match status" value="1"/>
</dbReference>
<feature type="compositionally biased region" description="Basic and acidic residues" evidence="5">
    <location>
        <begin position="116"/>
        <end position="131"/>
    </location>
</feature>
<dbReference type="SUPFAM" id="SSF55781">
    <property type="entry name" value="GAF domain-like"/>
    <property type="match status" value="1"/>
</dbReference>
<dbReference type="Gene3D" id="3.30.450.20">
    <property type="entry name" value="PAS domain"/>
    <property type="match status" value="1"/>
</dbReference>
<dbReference type="PROSITE" id="PS50112">
    <property type="entry name" value="PAS"/>
    <property type="match status" value="1"/>
</dbReference>
<feature type="region of interest" description="Disordered" evidence="5">
    <location>
        <begin position="2913"/>
        <end position="3036"/>
    </location>
</feature>
<dbReference type="Proteomes" id="UP000078512">
    <property type="component" value="Unassembled WGS sequence"/>
</dbReference>
<dbReference type="Pfam" id="PF13191">
    <property type="entry name" value="AAA_16"/>
    <property type="match status" value="1"/>
</dbReference>
<feature type="region of interest" description="Disordered" evidence="5">
    <location>
        <begin position="1"/>
        <end position="26"/>
    </location>
</feature>
<protein>
    <recommendedName>
        <fullName evidence="12">Protein kinase domain-containing protein</fullName>
    </recommendedName>
</protein>
<feature type="compositionally biased region" description="Low complexity" evidence="5">
    <location>
        <begin position="312"/>
        <end position="328"/>
    </location>
</feature>
<gene>
    <name evidence="10" type="ORF">K457DRAFT_128130</name>
</gene>
<dbReference type="CDD" id="cd16922">
    <property type="entry name" value="HATPase_EvgS-ArcB-TorS-like"/>
    <property type="match status" value="1"/>
</dbReference>
<dbReference type="PANTHER" id="PTHR45339">
    <property type="entry name" value="HYBRID SIGNAL TRANSDUCTION HISTIDINE KINASE J"/>
    <property type="match status" value="1"/>
</dbReference>
<dbReference type="CDD" id="cd00130">
    <property type="entry name" value="PAS"/>
    <property type="match status" value="1"/>
</dbReference>
<dbReference type="GO" id="GO:0000155">
    <property type="term" value="F:phosphorelay sensor kinase activity"/>
    <property type="evidence" value="ECO:0007669"/>
    <property type="project" value="InterPro"/>
</dbReference>
<dbReference type="Pfam" id="PF00512">
    <property type="entry name" value="HisKA"/>
    <property type="match status" value="1"/>
</dbReference>
<evidence type="ECO:0000256" key="2">
    <source>
        <dbReference type="ARBA" id="ARBA00022679"/>
    </source>
</evidence>
<evidence type="ECO:0000259" key="7">
    <source>
        <dbReference type="PROSITE" id="PS50110"/>
    </source>
</evidence>
<dbReference type="Gene3D" id="3.40.50.2300">
    <property type="match status" value="1"/>
</dbReference>
<dbReference type="InterPro" id="IPR001789">
    <property type="entry name" value="Sig_transdc_resp-reg_receiver"/>
</dbReference>
<dbReference type="SUPFAM" id="SSF56112">
    <property type="entry name" value="Protein kinase-like (PK-like)"/>
    <property type="match status" value="1"/>
</dbReference>
<evidence type="ECO:0000256" key="3">
    <source>
        <dbReference type="ARBA" id="ARBA00022777"/>
    </source>
</evidence>
<feature type="compositionally biased region" description="Polar residues" evidence="5">
    <location>
        <begin position="194"/>
        <end position="216"/>
    </location>
</feature>
<feature type="compositionally biased region" description="Polar residues" evidence="5">
    <location>
        <begin position="162"/>
        <end position="180"/>
    </location>
</feature>
<feature type="domain" description="Histidine kinase" evidence="6">
    <location>
        <begin position="2341"/>
        <end position="2596"/>
    </location>
</feature>
<keyword evidence="3" id="KW-0418">Kinase</keyword>
<dbReference type="InterPro" id="IPR036890">
    <property type="entry name" value="HATPase_C_sf"/>
</dbReference>
<feature type="modified residue" description="4-aspartylphosphate" evidence="4">
    <location>
        <position position="3151"/>
    </location>
</feature>
<feature type="compositionally biased region" description="Polar residues" evidence="5">
    <location>
        <begin position="469"/>
        <end position="486"/>
    </location>
</feature>
<dbReference type="Pfam" id="PF02518">
    <property type="entry name" value="HATPase_c"/>
    <property type="match status" value="1"/>
</dbReference>
<evidence type="ECO:0000256" key="5">
    <source>
        <dbReference type="SAM" id="MobiDB-lite"/>
    </source>
</evidence>
<dbReference type="InterPro" id="IPR003661">
    <property type="entry name" value="HisK_dim/P_dom"/>
</dbReference>
<dbReference type="SMART" id="SM00091">
    <property type="entry name" value="PAS"/>
    <property type="match status" value="1"/>
</dbReference>
<feature type="region of interest" description="Disordered" evidence="5">
    <location>
        <begin position="116"/>
        <end position="140"/>
    </location>
</feature>
<proteinExistence type="predicted"/>
<dbReference type="SMART" id="SM00086">
    <property type="entry name" value="PAC"/>
    <property type="match status" value="1"/>
</dbReference>
<dbReference type="InterPro" id="IPR003018">
    <property type="entry name" value="GAF"/>
</dbReference>
<dbReference type="Gene3D" id="3.30.565.10">
    <property type="entry name" value="Histidine kinase-like ATPase, C-terminal domain"/>
    <property type="match status" value="1"/>
</dbReference>
<dbReference type="SUPFAM" id="SSF55874">
    <property type="entry name" value="ATPase domain of HSP90 chaperone/DNA topoisomerase II/histidine kinase"/>
    <property type="match status" value="1"/>
</dbReference>
<dbReference type="STRING" id="1314771.A0A197JMX7"/>
<dbReference type="InterPro" id="IPR004358">
    <property type="entry name" value="Sig_transdc_His_kin-like_C"/>
</dbReference>
<organism evidence="10 11">
    <name type="scientific">Linnemannia elongata AG-77</name>
    <dbReference type="NCBI Taxonomy" id="1314771"/>
    <lineage>
        <taxon>Eukaryota</taxon>
        <taxon>Fungi</taxon>
        <taxon>Fungi incertae sedis</taxon>
        <taxon>Mucoromycota</taxon>
        <taxon>Mortierellomycotina</taxon>
        <taxon>Mortierellomycetes</taxon>
        <taxon>Mortierellales</taxon>
        <taxon>Mortierellaceae</taxon>
        <taxon>Linnemannia</taxon>
    </lineage>
</organism>
<sequence>MLPANSPSTPSAPSPDPSPTETYSSRLGQVTLASILKQAPPPYPNVHHAPLAGHDTSFPLFTAAATAGASTVPPLPKSQLPIPLPVPPPPAIPTMQRPRMKTTGSSSSLTDSITREADMHDPVPPHPRELDNSSSTDDVASQWNHRPSLLFQPSFVPNIIADNSSRSSTHPLGSISTSTALLPPGMRTEHDYITASSAHQRGTPSRSSATFPSTASFHLHPPPAPHSHHREGPGHDNPYKPPPHTNSSAFLPPRVAGYEFRGGSQAGNMGLMLGRRISDGLLVTGKLHQSLTLLQHEHRILKRFQIKDGRYNPHNNPSQPNPQTTAPGSDGGTSGSGSSNQTTPGDCPTEYESGLVEGEKYFNRIVVDFVDLDRTKMSILIMRRLGPNLLSQHHLRFTGLDETDGRQNPELHEDRMDGSPFPDVYTFLVFCLKAACVLEALQKSNIAHLALSPTAFHWSLPESYGAQQYSQGEETVQRSAPRNPSSLYHDADSFDSDRVHPYSDQGAAGNPSTTHSGSGYFGAFSQLPKWDVNDTKLRLFDFTHSKILSHERARAPNNIFEWHIPGYLEYHLQFLAPEQTGRAETWMDHRTDIYGLGATLFTLLTMQFPNRGTDSVQILQGVLSRELPPLRNFRPDMPPVIDDILRKMTKKQPSQRYQNAFGFKQDILRCLNELHRTGTIEQFPLGKHDVSYQFVLPNTVFGRHIEQQMISAAISQAAAAYQHNNDASDSSSNEDDAPTPKMMTMDDDHYVFQDEIVSLQNQASAKISLSSKTLLRTPKSFDGGKAVHRGLETTDPVVRAIFVSGPSGVGKSMLIRGMAPVARSSGLFAGGSFEADESEPYSAILSCIQSVLQQLLTQHTDALASLVVAIRTAFEPNSGIGIVCDLIPELKYFFNGSVMPESKDVPLTHSVARFHALILKLIRVISTHFFMTWLIDDIHYADENSIALLATLVNVNKRLPIVLIMTHRDTIDCLIKVKQILGGSNPIGNNPTGSYGTLGSIHHDPLVDEISSLNTSMSAPAPMTKTTAIRATGLPLVVRGGGGVRFIKLQDPSTDNIQEFLATLLHRTKADVAPLAKVFCHKSWLTIRQLTLELYRNETIHFNSLTKAWEWESCAETLAHEVRKLTGEEYAFLEQRFRNLDCDTKKIIICAAVCGSIISIHDLQHLASTAYVWSAKGDQGTYPHEELNYAPETAELDSNKGSSAMAGLQSALREGILAYTTVPDHVRFHHNIMRKVALTLLEGTDEKERLHYEMAKILLNVPGQEFRTANHVLLSLDLIKKKLAPVDPDVPKEVPYWVPVVDEGAEAEYPELDTESLRAILSLAGEKSQKSGAQDLAMANWYAALTLLPENCWDLNVTGTAKESLESSEMDVDEAKDSVHEVPQVKTPLYLEALKLHIQCIEAERWRENFDEAMSICNTVLDKISDPIDRARVYQHQIEISVWAFSRPDEATRIAIQCLQELGLSKDISFNPSQAEIRKLYDETHLLLLSHMAELQAENPKVCKDPRINMMMEVLSVANSSLYYCNVPFLAVGVVESLKLVCEYGFSKDAGRALVSFALTHSTWHGVLENAYEVGKLAYRVCKDNHHVKFLFHLTVQQWGEHIANSIPALEETLTASDMTCDRLFHTAGTIHISVMRVLLGRVHLRDCMTATTDLINKHNEFGPKSHGVEVMQGILQLVKCLKGQTQSENPETIFDDNDFAESKVRGKVDKSLILVHNNSTYTMLKIMAAFVFGHYEFIDDITKSWHDDPKSMMNFEGTWISHSILTVIGLTLVNLMRVEQSEEVRERRRRQLLAVKDRMEKGALKFPTNHASMFHLIEAEMADQEEEPKRDLKSILLLYEKSIAYAIEGDFPLHRCIAYELAAKCHVRHGLVTSARCLLANSCKGYQIWGARGKVLWFYKTYPEIFGTPPEIENAVPPRGFFYRPSDSPSGRRPRANSAAGAIPTGTSNVSSTIVGAPSHATTSPWLAGSPKTIYSPGGYGGDAVSAAAAAMAESCLSSSMQSGASTTSSNSGLLTNSSWIASPQSPEMDNADLDVLDFSSVIEAMQVIASEIDLDLLLVKSLGVLNQSVGANRCCVIIAKDQELVLAVSQGDLGRCEAVKPPIEVSQCSSLFHGVINYVINTGTPCLLTNAQDDPRFCADEYLKQRSDLKTVLCAPIVHKGAMVGVLYMEAFPQRAFANKRMLVMNLLVQQLGISITNAMLYQSVLQSETKLNGLLENMPCGIALWDATAENCQYINSSWKDMTGFTIDEIRDSGWQILTHVDEVEIYAQHWRERVRAGVPCQWESRYRLKDGSYRWAIVRMLPIKSPSDNKIIQWLTVTIDIDDQRRAVQLKSNFLANMSHELRTPFSGILGMLSLLRDSSGLSQEQFEFVDMAKASCEMLIRIVDDLLNFSKLEADKVTLEYIPLCFEEILGDVCDLLVPLASRKGLELIILFDSTLPILLIGDPDRIKQILMNLIGNAIKFSTTGNVVIEFWHELNKKKPRRSTAASQDLLKIISGKTSGRVELEDESHFGDEVILHCSVRDQGIGLSPQEQKLLFVSFQQTDNGTTRKYGGTGLGLSICAQLIAHMNGKIVVDSEKNRGATFTFTAKLRTLTDYDQEQNPAETFRLKECEKILSIRLDLIRDKRILILSPNRDLREQIRRTLQDTISVEYETLEAALESGVIKLTGLSNSVTKSSGSIRVDVDAKDDHSGLGVPAEDEIMTDGYRDSLGLEALVPFDFIVVDHVLDSAELDRIYPSPAIAFILLLAPTTETLRWILPPAAKEQPDEPEESGAIDVGGRGRIRREGDAHLGDKPVGQVQRVSTASATDSNISNPYLAQSYIAARPSSSGRSGNAKSTLKVSSELFKKRKSRGQITVTRPVPHYALQGGEEPKMETSTFQICRMIKPVRRLKLLQIFYNAIHQHNHRLQREDYQDDDGTESVDSGYRRGSTVETSTENDSDSDTGVDKKRHLSSMDTTSESHSSTPPPLLRSRSNSPMSTSSSSGRSVSLKRRRRQDTASDTNTDPDLKRVPKAQKSSADDTVVMRGGSATNPTVVDAQPMLATVDAEIDPPRNLGLSGAVIGVDDKSFPKRTRNNDALTLLLTPEERNSCRGKNVLVAEDDFVSQKILEKQLTKLGMNVMIANNGQEAVNQWLSVERGHYTIAIFDHHMPIMDGLAATRKVRALEREFAQEQNDGKEPIRIPIVGLSADIQQSTKESCIKAGMDEYMTKPLLTKGLALLIQRYCCADRRHESES</sequence>
<dbReference type="SUPFAM" id="SSF47384">
    <property type="entry name" value="Homodimeric domain of signal transducing histidine kinase"/>
    <property type="match status" value="1"/>
</dbReference>
<dbReference type="SMART" id="SM00388">
    <property type="entry name" value="HisKA"/>
    <property type="match status" value="1"/>
</dbReference>
<evidence type="ECO:0000259" key="9">
    <source>
        <dbReference type="PROSITE" id="PS50113"/>
    </source>
</evidence>
<keyword evidence="11" id="KW-1185">Reference proteome</keyword>
<evidence type="ECO:0000256" key="4">
    <source>
        <dbReference type="PROSITE-ProRule" id="PRU00169"/>
    </source>
</evidence>
<feature type="compositionally biased region" description="Basic and acidic residues" evidence="5">
    <location>
        <begin position="2788"/>
        <end position="2797"/>
    </location>
</feature>
<dbReference type="SUPFAM" id="SSF52540">
    <property type="entry name" value="P-loop containing nucleoside triphosphate hydrolases"/>
    <property type="match status" value="1"/>
</dbReference>
<feature type="region of interest" description="Disordered" evidence="5">
    <location>
        <begin position="162"/>
        <end position="252"/>
    </location>
</feature>
<keyword evidence="1 4" id="KW-0597">Phosphoprotein</keyword>
<dbReference type="InterPro" id="IPR011006">
    <property type="entry name" value="CheY-like_superfamily"/>
</dbReference>
<dbReference type="InterPro" id="IPR035965">
    <property type="entry name" value="PAS-like_dom_sf"/>
</dbReference>
<dbReference type="PANTHER" id="PTHR45339:SF5">
    <property type="entry name" value="HISTIDINE KINASE"/>
    <property type="match status" value="1"/>
</dbReference>
<dbReference type="InterPro" id="IPR013655">
    <property type="entry name" value="PAS_fold_3"/>
</dbReference>
<dbReference type="CDD" id="cd17546">
    <property type="entry name" value="REC_hyHK_CKI1_RcsC-like"/>
    <property type="match status" value="1"/>
</dbReference>
<dbReference type="PROSITE" id="PS50109">
    <property type="entry name" value="HIS_KIN"/>
    <property type="match status" value="1"/>
</dbReference>
<dbReference type="PROSITE" id="PS50110">
    <property type="entry name" value="RESPONSE_REGULATORY"/>
    <property type="match status" value="1"/>
</dbReference>
<evidence type="ECO:0008006" key="12">
    <source>
        <dbReference type="Google" id="ProtNLM"/>
    </source>
</evidence>
<evidence type="ECO:0000313" key="11">
    <source>
        <dbReference type="Proteomes" id="UP000078512"/>
    </source>
</evidence>
<feature type="domain" description="PAS" evidence="8">
    <location>
        <begin position="2210"/>
        <end position="2253"/>
    </location>
</feature>
<keyword evidence="2" id="KW-0808">Transferase</keyword>
<dbReference type="Pfam" id="PF00072">
    <property type="entry name" value="Response_reg"/>
    <property type="match status" value="1"/>
</dbReference>
<dbReference type="InterPro" id="IPR029016">
    <property type="entry name" value="GAF-like_dom_sf"/>
</dbReference>
<dbReference type="SUPFAM" id="SSF55785">
    <property type="entry name" value="PYP-like sensor domain (PAS domain)"/>
    <property type="match status" value="1"/>
</dbReference>
<dbReference type="InterPro" id="IPR041664">
    <property type="entry name" value="AAA_16"/>
</dbReference>
<dbReference type="PRINTS" id="PR00344">
    <property type="entry name" value="BCTRLSENSOR"/>
</dbReference>
<dbReference type="CDD" id="cd00082">
    <property type="entry name" value="HisKA"/>
    <property type="match status" value="1"/>
</dbReference>
<feature type="domain" description="Response regulatory" evidence="7">
    <location>
        <begin position="3099"/>
        <end position="3229"/>
    </location>
</feature>
<dbReference type="EMBL" id="KV442065">
    <property type="protein sequence ID" value="OAQ26597.1"/>
    <property type="molecule type" value="Genomic_DNA"/>
</dbReference>
<feature type="region of interest" description="Disordered" evidence="5">
    <location>
        <begin position="2764"/>
        <end position="2810"/>
    </location>
</feature>
<evidence type="ECO:0000256" key="1">
    <source>
        <dbReference type="ARBA" id="ARBA00022553"/>
    </source>
</evidence>
<feature type="domain" description="PAC" evidence="9">
    <location>
        <begin position="2284"/>
        <end position="2337"/>
    </location>
</feature>
<dbReference type="SUPFAM" id="SSF52172">
    <property type="entry name" value="CheY-like"/>
    <property type="match status" value="1"/>
</dbReference>
<feature type="region of interest" description="Disordered" evidence="5">
    <location>
        <begin position="308"/>
        <end position="351"/>
    </location>
</feature>